<reference evidence="1 2" key="1">
    <citation type="journal article" date="2020" name="IScience">
        <title>Genome Sequencing of the Endangered Kingdonia uniflora (Circaeasteraceae, Ranunculales) Reveals Potential Mechanisms of Evolutionary Specialization.</title>
        <authorList>
            <person name="Sun Y."/>
            <person name="Deng T."/>
            <person name="Zhang A."/>
            <person name="Moore M.J."/>
            <person name="Landis J.B."/>
            <person name="Lin N."/>
            <person name="Zhang H."/>
            <person name="Zhang X."/>
            <person name="Huang J."/>
            <person name="Zhang X."/>
            <person name="Sun H."/>
            <person name="Wang H."/>
        </authorList>
    </citation>
    <scope>NUCLEOTIDE SEQUENCE [LARGE SCALE GENOMIC DNA]</scope>
    <source>
        <strain evidence="1">TB1705</strain>
        <tissue evidence="1">Leaf</tissue>
    </source>
</reference>
<dbReference type="AlphaFoldDB" id="A0A7J7LJ04"/>
<dbReference type="Proteomes" id="UP000541444">
    <property type="component" value="Unassembled WGS sequence"/>
</dbReference>
<comment type="caution">
    <text evidence="1">The sequence shown here is derived from an EMBL/GenBank/DDBJ whole genome shotgun (WGS) entry which is preliminary data.</text>
</comment>
<protein>
    <submittedName>
        <fullName evidence="1">Uncharacterized protein</fullName>
    </submittedName>
</protein>
<evidence type="ECO:0000313" key="2">
    <source>
        <dbReference type="Proteomes" id="UP000541444"/>
    </source>
</evidence>
<gene>
    <name evidence="1" type="ORF">GIB67_015132</name>
</gene>
<accession>A0A7J7LJ04</accession>
<proteinExistence type="predicted"/>
<name>A0A7J7LJ04_9MAGN</name>
<keyword evidence="2" id="KW-1185">Reference proteome</keyword>
<dbReference type="EMBL" id="JACGCM010002249">
    <property type="protein sequence ID" value="KAF6142646.1"/>
    <property type="molecule type" value="Genomic_DNA"/>
</dbReference>
<organism evidence="1 2">
    <name type="scientific">Kingdonia uniflora</name>
    <dbReference type="NCBI Taxonomy" id="39325"/>
    <lineage>
        <taxon>Eukaryota</taxon>
        <taxon>Viridiplantae</taxon>
        <taxon>Streptophyta</taxon>
        <taxon>Embryophyta</taxon>
        <taxon>Tracheophyta</taxon>
        <taxon>Spermatophyta</taxon>
        <taxon>Magnoliopsida</taxon>
        <taxon>Ranunculales</taxon>
        <taxon>Circaeasteraceae</taxon>
        <taxon>Kingdonia</taxon>
    </lineage>
</organism>
<feature type="non-terminal residue" evidence="1">
    <location>
        <position position="51"/>
    </location>
</feature>
<evidence type="ECO:0000313" key="1">
    <source>
        <dbReference type="EMBL" id="KAF6142646.1"/>
    </source>
</evidence>
<sequence>MATRGSEGRGMNSPTGWRIHPHGEFCVCHVTDSSSFWEAFVVDLRVNLPRQ</sequence>